<keyword evidence="2" id="KW-1185">Reference proteome</keyword>
<accession>A0ABN6LYE6</accession>
<evidence type="ECO:0000313" key="2">
    <source>
        <dbReference type="Proteomes" id="UP001320460"/>
    </source>
</evidence>
<protein>
    <submittedName>
        <fullName evidence="1">Uncharacterized protein</fullName>
    </submittedName>
</protein>
<name>A0ABN6LYE6_9ENTR</name>
<dbReference type="Proteomes" id="UP001320460">
    <property type="component" value="Plasmid pTMTA97343"/>
</dbReference>
<geneLocation type="plasmid" evidence="1 2">
    <name>pTMTA97343</name>
</geneLocation>
<sequence>MVIPEDADTIMPALPVAEKKLPGRERKTTCHRVKTWFQAPQLSAAAAPALEGRR</sequence>
<reference evidence="1 2" key="1">
    <citation type="submission" date="2021-12" db="EMBL/GenBank/DDBJ databases">
        <title>Complete genome sequence of Phytobacter diazotrophicus TA9734.</title>
        <authorList>
            <person name="Kubota H."/>
            <person name="Nakayama Y."/>
            <person name="Ariyoshi T."/>
        </authorList>
    </citation>
    <scope>NUCLEOTIDE SEQUENCE [LARGE SCALE GENOMIC DNA]</scope>
    <source>
        <strain evidence="1 2">TA9734</strain>
        <plasmid evidence="1 2">pTMTA97343</plasmid>
    </source>
</reference>
<keyword evidence="1" id="KW-0614">Plasmid</keyword>
<dbReference type="EMBL" id="AP025337">
    <property type="protein sequence ID" value="BDD54317.1"/>
    <property type="molecule type" value="Genomic_DNA"/>
</dbReference>
<organism evidence="1 2">
    <name type="scientific">Phytobacter diazotrophicus</name>
    <dbReference type="NCBI Taxonomy" id="395631"/>
    <lineage>
        <taxon>Bacteria</taxon>
        <taxon>Pseudomonadati</taxon>
        <taxon>Pseudomonadota</taxon>
        <taxon>Gammaproteobacteria</taxon>
        <taxon>Enterobacterales</taxon>
        <taxon>Enterobacteriaceae</taxon>
        <taxon>Phytobacter</taxon>
    </lineage>
</organism>
<evidence type="ECO:0000313" key="1">
    <source>
        <dbReference type="EMBL" id="BDD54317.1"/>
    </source>
</evidence>
<proteinExistence type="predicted"/>
<gene>
    <name evidence="1" type="ORF">PDTA9734_58040</name>
</gene>